<organism evidence="1 2">
    <name type="scientific">Mucilaginibacter pineti</name>
    <dbReference type="NCBI Taxonomy" id="1391627"/>
    <lineage>
        <taxon>Bacteria</taxon>
        <taxon>Pseudomonadati</taxon>
        <taxon>Bacteroidota</taxon>
        <taxon>Sphingobacteriia</taxon>
        <taxon>Sphingobacteriales</taxon>
        <taxon>Sphingobacteriaceae</taxon>
        <taxon>Mucilaginibacter</taxon>
    </lineage>
</organism>
<evidence type="ECO:0008006" key="3">
    <source>
        <dbReference type="Google" id="ProtNLM"/>
    </source>
</evidence>
<dbReference type="AlphaFoldDB" id="A0A1G6UP40"/>
<dbReference type="Pfam" id="PF10905">
    <property type="entry name" value="DUF2695"/>
    <property type="match status" value="1"/>
</dbReference>
<proteinExistence type="predicted"/>
<accession>A0A1G6UP40</accession>
<name>A0A1G6UP40_9SPHI</name>
<reference evidence="1 2" key="1">
    <citation type="submission" date="2016-10" db="EMBL/GenBank/DDBJ databases">
        <authorList>
            <person name="de Groot N.N."/>
        </authorList>
    </citation>
    <scope>NUCLEOTIDE SEQUENCE [LARGE SCALE GENOMIC DNA]</scope>
    <source>
        <strain evidence="1 2">47C3B</strain>
    </source>
</reference>
<sequence length="140" mass="16494">MLNKAIIRNKDGKGYSKNVNDKAFINKGSNNTYYCVTDSSFMKSEEEKLRQRQLMKEFQRKEKETFISGLPMEITGFLNLFDVLNEKLGIEECDHTLRFTEQFLSIHQLPLQEVVLWLNEYGGYCDCEVLFNIEEKFENL</sequence>
<dbReference type="Proteomes" id="UP000199072">
    <property type="component" value="Unassembled WGS sequence"/>
</dbReference>
<evidence type="ECO:0000313" key="2">
    <source>
        <dbReference type="Proteomes" id="UP000199072"/>
    </source>
</evidence>
<keyword evidence="2" id="KW-1185">Reference proteome</keyword>
<evidence type="ECO:0000313" key="1">
    <source>
        <dbReference type="EMBL" id="SDD43004.1"/>
    </source>
</evidence>
<gene>
    <name evidence="1" type="ORF">SAMN05216464_101711</name>
</gene>
<dbReference type="EMBL" id="FNAI01000001">
    <property type="protein sequence ID" value="SDD43004.1"/>
    <property type="molecule type" value="Genomic_DNA"/>
</dbReference>
<dbReference type="RefSeq" id="WP_205411168.1">
    <property type="nucleotide sequence ID" value="NZ_FNAI01000001.1"/>
</dbReference>
<protein>
    <recommendedName>
        <fullName evidence="3">DUF2695 domain-containing protein</fullName>
    </recommendedName>
</protein>
<dbReference type="InterPro" id="IPR024248">
    <property type="entry name" value="DUF2695"/>
</dbReference>